<evidence type="ECO:0000256" key="4">
    <source>
        <dbReference type="ARBA" id="ARBA00022553"/>
    </source>
</evidence>
<evidence type="ECO:0000256" key="10">
    <source>
        <dbReference type="ARBA" id="ARBA00047470"/>
    </source>
</evidence>
<evidence type="ECO:0000313" key="16">
    <source>
        <dbReference type="Proteomes" id="UP000192220"/>
    </source>
</evidence>
<dbReference type="SUPFAM" id="SSF46585">
    <property type="entry name" value="HR1 repeat"/>
    <property type="match status" value="2"/>
</dbReference>
<feature type="region of interest" description="Disordered" evidence="12">
    <location>
        <begin position="29"/>
        <end position="50"/>
    </location>
</feature>
<evidence type="ECO:0000256" key="11">
    <source>
        <dbReference type="PROSITE-ProRule" id="PRU10141"/>
    </source>
</evidence>
<comment type="catalytic activity">
    <reaction evidence="9">
        <text>L-threonyl-[protein] + ATP = O-phospho-L-threonyl-[protein] + ADP + H(+)</text>
        <dbReference type="Rhea" id="RHEA:46608"/>
        <dbReference type="Rhea" id="RHEA-COMP:11060"/>
        <dbReference type="Rhea" id="RHEA-COMP:11605"/>
        <dbReference type="ChEBI" id="CHEBI:15378"/>
        <dbReference type="ChEBI" id="CHEBI:30013"/>
        <dbReference type="ChEBI" id="CHEBI:30616"/>
        <dbReference type="ChEBI" id="CHEBI:61977"/>
        <dbReference type="ChEBI" id="CHEBI:456216"/>
        <dbReference type="EC" id="2.7.11.13"/>
    </reaction>
</comment>
<evidence type="ECO:0000256" key="7">
    <source>
        <dbReference type="ARBA" id="ARBA00022777"/>
    </source>
</evidence>
<dbReference type="FunFam" id="3.30.200.20:FF:000058">
    <property type="entry name" value="Putative serine/threonine-protein kinase N2"/>
    <property type="match status" value="1"/>
</dbReference>
<gene>
    <name evidence="17" type="primary">LOC106521862</name>
</gene>
<dbReference type="CDD" id="cd05589">
    <property type="entry name" value="STKc_PKN"/>
    <property type="match status" value="1"/>
</dbReference>
<dbReference type="GO" id="GO:0004697">
    <property type="term" value="F:diacylglycerol-dependent serine/threonine kinase activity"/>
    <property type="evidence" value="ECO:0007669"/>
    <property type="project" value="UniProtKB-EC"/>
</dbReference>
<dbReference type="InterPro" id="IPR035892">
    <property type="entry name" value="C2_domain_sf"/>
</dbReference>
<dbReference type="SMART" id="SM00220">
    <property type="entry name" value="S_TKc"/>
    <property type="match status" value="1"/>
</dbReference>
<proteinExistence type="inferred from homology"/>
<dbReference type="Gene3D" id="1.10.287.160">
    <property type="entry name" value="HR1 repeat"/>
    <property type="match status" value="2"/>
</dbReference>
<feature type="binding site" evidence="11">
    <location>
        <position position="479"/>
    </location>
    <ligand>
        <name>ATP</name>
        <dbReference type="ChEBI" id="CHEBI:30616"/>
    </ligand>
</feature>
<feature type="region of interest" description="Disordered" evidence="12">
    <location>
        <begin position="180"/>
        <end position="208"/>
    </location>
</feature>
<dbReference type="InterPro" id="IPR017892">
    <property type="entry name" value="Pkinase_C"/>
</dbReference>
<organism evidence="16 17">
    <name type="scientific">Austrofundulus limnaeus</name>
    <name type="common">Annual killifish</name>
    <dbReference type="NCBI Taxonomy" id="52670"/>
    <lineage>
        <taxon>Eukaryota</taxon>
        <taxon>Metazoa</taxon>
        <taxon>Chordata</taxon>
        <taxon>Craniata</taxon>
        <taxon>Vertebrata</taxon>
        <taxon>Euteleostomi</taxon>
        <taxon>Actinopterygii</taxon>
        <taxon>Neopterygii</taxon>
        <taxon>Teleostei</taxon>
        <taxon>Neoteleostei</taxon>
        <taxon>Acanthomorphata</taxon>
        <taxon>Ovalentaria</taxon>
        <taxon>Atherinomorphae</taxon>
        <taxon>Cyprinodontiformes</taxon>
        <taxon>Rivulidae</taxon>
        <taxon>Austrofundulus</taxon>
    </lineage>
</organism>
<evidence type="ECO:0000256" key="5">
    <source>
        <dbReference type="ARBA" id="ARBA00022679"/>
    </source>
</evidence>
<dbReference type="SMART" id="SM00133">
    <property type="entry name" value="S_TK_X"/>
    <property type="match status" value="1"/>
</dbReference>
<dbReference type="InterPro" id="IPR011009">
    <property type="entry name" value="Kinase-like_dom_sf"/>
</dbReference>
<evidence type="ECO:0000256" key="9">
    <source>
        <dbReference type="ARBA" id="ARBA00047272"/>
    </source>
</evidence>
<dbReference type="GO" id="GO:0005524">
    <property type="term" value="F:ATP binding"/>
    <property type="evidence" value="ECO:0007669"/>
    <property type="project" value="UniProtKB-UniRule"/>
</dbReference>
<comment type="catalytic activity">
    <reaction evidence="10">
        <text>L-seryl-[protein] + ATP = O-phospho-L-seryl-[protein] + ADP + H(+)</text>
        <dbReference type="Rhea" id="RHEA:17989"/>
        <dbReference type="Rhea" id="RHEA-COMP:9863"/>
        <dbReference type="Rhea" id="RHEA-COMP:11604"/>
        <dbReference type="ChEBI" id="CHEBI:15378"/>
        <dbReference type="ChEBI" id="CHEBI:29999"/>
        <dbReference type="ChEBI" id="CHEBI:30616"/>
        <dbReference type="ChEBI" id="CHEBI:83421"/>
        <dbReference type="ChEBI" id="CHEBI:456216"/>
        <dbReference type="EC" id="2.7.11.13"/>
    </reaction>
</comment>
<dbReference type="InterPro" id="IPR036274">
    <property type="entry name" value="HR1_rpt_sf"/>
</dbReference>
<dbReference type="Pfam" id="PF00433">
    <property type="entry name" value="Pkinase_C"/>
    <property type="match status" value="1"/>
</dbReference>
<dbReference type="Gene3D" id="1.10.510.10">
    <property type="entry name" value="Transferase(Phosphotransferase) domain 1"/>
    <property type="match status" value="1"/>
</dbReference>
<sequence length="777" mass="87482">MLSTAQQMLQDSRSKIELIRLQIIKVTQAGGGGEDDGNHNNSTHGEAPPVSLSPVDARLAELQHYMQRETDALVLAKDVVKQLQGISELDQKALAEAQFRVQESSQKLDLLRLSLENCLKEKHQEPLQEIEPSEDPPPPPNLQTVRPPPSTPPTFSIRPASLTGKLEVRLLGCEDLLKPLKDVDQKDPSSPSEDDSTVPHRTDGSPTEVRAVLRLDGRAVGRTRWATAGRLSWDQMFYIQLERSRELEVCVFWRDRSSMCAVKFLRLEEMMENPNHNQDLTLEPRGLLFIKLRFIDTVVERQPKLRRQRCIFTKERGKNFLRAAQMNMNFATWGHLMMSILPRYSSFTTFGSHLSTTSDLISSGASHPAEKKPQTPPSLPSKPPVIKLSVAEDQPPPDSINQEGKTSNFIATDQQNSSVPAPPEKLVSISSVKDCEDQPVSVLKMQVEDFKLISVLGRGHFGKVLLAEFKTTGRLYAIKALKKRDIVTRDEVDSLMSEKRIFEMINASRHPFLVNLHGCFQTSDHVCFVMEYLPGGDLMIHIHSDVFSEAQTRFYSACVLLGLEFLHLNKIIYRDLKLDNLLMDADGFVKITDFGLCKEGMGHGDRTSTFCGTPEFLAPEVLTDDNYTRAVDWWGLGVLIYEMLVGESPFPGEDEEEVFDSIVNDDVQYPTNIPPDAMSIMQKLLKRNPVKRLGAGERDANEVKGERFYQNIDWEALMAKKLEPPFLPSIKDSTDVSNFDCDFTRLRPVLSPPSKPFSLSAEQQEAFSDFDFCALHG</sequence>
<evidence type="ECO:0000256" key="2">
    <source>
        <dbReference type="ARBA" id="ARBA00012429"/>
    </source>
</evidence>
<dbReference type="PROSITE" id="PS50011">
    <property type="entry name" value="PROTEIN_KINASE_DOM"/>
    <property type="match status" value="1"/>
</dbReference>
<evidence type="ECO:0000256" key="12">
    <source>
        <dbReference type="SAM" id="MobiDB-lite"/>
    </source>
</evidence>
<name>A0A2I4BQN8_AUSLI</name>
<keyword evidence="3" id="KW-0723">Serine/threonine-protein kinase</keyword>
<feature type="domain" description="C2" evidence="13">
    <location>
        <begin position="147"/>
        <end position="289"/>
    </location>
</feature>
<evidence type="ECO:0000256" key="3">
    <source>
        <dbReference type="ARBA" id="ARBA00022527"/>
    </source>
</evidence>
<evidence type="ECO:0000259" key="15">
    <source>
        <dbReference type="PROSITE" id="PS51285"/>
    </source>
</evidence>
<dbReference type="FunFam" id="1.10.510.10:FF:000038">
    <property type="entry name" value="serine/threonine-protein kinase N2 isoform X1"/>
    <property type="match status" value="1"/>
</dbReference>
<dbReference type="PROSITE" id="PS00107">
    <property type="entry name" value="PROTEIN_KINASE_ATP"/>
    <property type="match status" value="1"/>
</dbReference>
<evidence type="ECO:0000256" key="6">
    <source>
        <dbReference type="ARBA" id="ARBA00022741"/>
    </source>
</evidence>
<evidence type="ECO:0000313" key="17">
    <source>
        <dbReference type="RefSeq" id="XP_013870062.1"/>
    </source>
</evidence>
<dbReference type="SUPFAM" id="SSF49562">
    <property type="entry name" value="C2 domain (Calcium/lipid-binding domain, CaLB)"/>
    <property type="match status" value="1"/>
</dbReference>
<dbReference type="PROSITE" id="PS50004">
    <property type="entry name" value="C2"/>
    <property type="match status" value="1"/>
</dbReference>
<keyword evidence="8 11" id="KW-0067">ATP-binding</keyword>
<dbReference type="Pfam" id="PF00069">
    <property type="entry name" value="Pkinase"/>
    <property type="match status" value="1"/>
</dbReference>
<evidence type="ECO:0000256" key="8">
    <source>
        <dbReference type="ARBA" id="ARBA00022840"/>
    </source>
</evidence>
<feature type="region of interest" description="Disordered" evidence="12">
    <location>
        <begin position="358"/>
        <end position="404"/>
    </location>
</feature>
<keyword evidence="4" id="KW-0597">Phosphoprotein</keyword>
<dbReference type="PROSITE" id="PS00108">
    <property type="entry name" value="PROTEIN_KINASE_ST"/>
    <property type="match status" value="1"/>
</dbReference>
<dbReference type="InterPro" id="IPR000961">
    <property type="entry name" value="AGC-kinase_C"/>
</dbReference>
<dbReference type="RefSeq" id="XP_013870062.1">
    <property type="nucleotide sequence ID" value="XM_014014608.1"/>
</dbReference>
<dbReference type="AlphaFoldDB" id="A0A2I4BQN8"/>
<evidence type="ECO:0000259" key="14">
    <source>
        <dbReference type="PROSITE" id="PS50011"/>
    </source>
</evidence>
<accession>A0A2I4BQN8</accession>
<dbReference type="InterPro" id="IPR000008">
    <property type="entry name" value="C2_dom"/>
</dbReference>
<comment type="similarity">
    <text evidence="1">Belongs to the protein kinase superfamily. AGC Ser/Thr protein kinase family. PKC subfamily.</text>
</comment>
<feature type="compositionally biased region" description="Pro residues" evidence="12">
    <location>
        <begin position="374"/>
        <end position="383"/>
    </location>
</feature>
<protein>
    <recommendedName>
        <fullName evidence="2">protein kinase C</fullName>
        <ecNumber evidence="2">2.7.11.13</ecNumber>
    </recommendedName>
</protein>
<evidence type="ECO:0000259" key="13">
    <source>
        <dbReference type="PROSITE" id="PS50004"/>
    </source>
</evidence>
<dbReference type="SUPFAM" id="SSF56112">
    <property type="entry name" value="Protein kinase-like (PK-like)"/>
    <property type="match status" value="1"/>
</dbReference>
<dbReference type="EC" id="2.7.11.13" evidence="2"/>
<evidence type="ECO:0000256" key="1">
    <source>
        <dbReference type="ARBA" id="ARBA00005490"/>
    </source>
</evidence>
<dbReference type="Gene3D" id="3.30.200.20">
    <property type="entry name" value="Phosphorylase Kinase, domain 1"/>
    <property type="match status" value="1"/>
</dbReference>
<dbReference type="OrthoDB" id="63267at2759"/>
<keyword evidence="6 11" id="KW-0547">Nucleotide-binding</keyword>
<feature type="region of interest" description="Disordered" evidence="12">
    <location>
        <begin position="123"/>
        <end position="159"/>
    </location>
</feature>
<feature type="compositionally biased region" description="Pro residues" evidence="12">
    <location>
        <begin position="135"/>
        <end position="152"/>
    </location>
</feature>
<feature type="domain" description="Protein kinase" evidence="14">
    <location>
        <begin position="450"/>
        <end position="709"/>
    </location>
</feature>
<dbReference type="PANTHER" id="PTHR24351">
    <property type="entry name" value="RIBOSOMAL PROTEIN S6 KINASE"/>
    <property type="match status" value="1"/>
</dbReference>
<dbReference type="InterPro" id="IPR008271">
    <property type="entry name" value="Ser/Thr_kinase_AS"/>
</dbReference>
<keyword evidence="16" id="KW-1185">Reference proteome</keyword>
<feature type="domain" description="AGC-kinase C-terminal" evidence="15">
    <location>
        <begin position="710"/>
        <end position="777"/>
    </location>
</feature>
<keyword evidence="5" id="KW-0808">Transferase</keyword>
<dbReference type="InterPro" id="IPR017441">
    <property type="entry name" value="Protein_kinase_ATP_BS"/>
</dbReference>
<dbReference type="PROSITE" id="PS51285">
    <property type="entry name" value="AGC_KINASE_CTER"/>
    <property type="match status" value="1"/>
</dbReference>
<dbReference type="KEGG" id="alim:106521862"/>
<dbReference type="Proteomes" id="UP000192220">
    <property type="component" value="Unplaced"/>
</dbReference>
<keyword evidence="7 17" id="KW-0418">Kinase</keyword>
<dbReference type="InParanoid" id="A0A2I4BQN8"/>
<dbReference type="InterPro" id="IPR000719">
    <property type="entry name" value="Prot_kinase_dom"/>
</dbReference>
<dbReference type="STRING" id="52670.A0A2I4BQN8"/>
<reference evidence="17" key="1">
    <citation type="submission" date="2025-08" db="UniProtKB">
        <authorList>
            <consortium name="RefSeq"/>
        </authorList>
    </citation>
    <scope>IDENTIFICATION</scope>
</reference>